<dbReference type="PANTHER" id="PTHR35271:SF1">
    <property type="entry name" value="ABC TRANSPORTER, SUBSTRATE-BINDING LIPOPROTEIN"/>
    <property type="match status" value="1"/>
</dbReference>
<dbReference type="Proteomes" id="UP000575898">
    <property type="component" value="Unassembled WGS sequence"/>
</dbReference>
<comment type="caution">
    <text evidence="2">The sequence shown here is derived from an EMBL/GenBank/DDBJ whole genome shotgun (WGS) entry which is preliminary data.</text>
</comment>
<dbReference type="EMBL" id="JACHHY010000001">
    <property type="protein sequence ID" value="MBB5016891.1"/>
    <property type="molecule type" value="Genomic_DNA"/>
</dbReference>
<keyword evidence="3" id="KW-1185">Reference proteome</keyword>
<evidence type="ECO:0000313" key="2">
    <source>
        <dbReference type="EMBL" id="MBB5016891.1"/>
    </source>
</evidence>
<name>A0A840MNS1_9PROT</name>
<accession>A0A840MNS1</accession>
<feature type="chain" id="PRO_5032565330" evidence="1">
    <location>
        <begin position="24"/>
        <end position="310"/>
    </location>
</feature>
<evidence type="ECO:0000256" key="1">
    <source>
        <dbReference type="SAM" id="SignalP"/>
    </source>
</evidence>
<proteinExistence type="predicted"/>
<gene>
    <name evidence="2" type="ORF">HNQ59_000153</name>
</gene>
<dbReference type="InterPro" id="IPR007487">
    <property type="entry name" value="ABC_transpt-TYRBP-like"/>
</dbReference>
<evidence type="ECO:0000313" key="3">
    <source>
        <dbReference type="Proteomes" id="UP000575898"/>
    </source>
</evidence>
<sequence length="310" mass="33900">MRPTLLLPTVLLAWLTASGWALATPDVLIVSSEDSPPYQELIQTFSTQLAGRVDQLEISVQSQQQLSDSLSKQPPRLLLTLGVSATEQAIQSNQRVPHLAVLVPRLTYEKLLSSKPATDLRNRSAIYLDQPLDRFLGLARLVVPNLERVAILSSMDPAPPRKPLASALKNPPALVVELIESERDIVPTMQRVLPGTQALLAIPDNKVYTPHTAELVILTAYRQRVPIIGFSSTFTRAGALCSVYSTPSQIGQQAAEIASKVLSGRAVLPAPQYPQHYTISVNDRVARALGMEIKPAPILLERLHQELGEN</sequence>
<feature type="signal peptide" evidence="1">
    <location>
        <begin position="1"/>
        <end position="23"/>
    </location>
</feature>
<keyword evidence="1" id="KW-0732">Signal</keyword>
<organism evidence="2 3">
    <name type="scientific">Chitinivorax tropicus</name>
    <dbReference type="NCBI Taxonomy" id="714531"/>
    <lineage>
        <taxon>Bacteria</taxon>
        <taxon>Pseudomonadati</taxon>
        <taxon>Pseudomonadota</taxon>
        <taxon>Betaproteobacteria</taxon>
        <taxon>Chitinivorax</taxon>
    </lineage>
</organism>
<dbReference type="AlphaFoldDB" id="A0A840MNS1"/>
<reference evidence="2 3" key="1">
    <citation type="submission" date="2020-08" db="EMBL/GenBank/DDBJ databases">
        <title>Genomic Encyclopedia of Type Strains, Phase IV (KMG-IV): sequencing the most valuable type-strain genomes for metagenomic binning, comparative biology and taxonomic classification.</title>
        <authorList>
            <person name="Goeker M."/>
        </authorList>
    </citation>
    <scope>NUCLEOTIDE SEQUENCE [LARGE SCALE GENOMIC DNA]</scope>
    <source>
        <strain evidence="2 3">DSM 27165</strain>
    </source>
</reference>
<dbReference type="Gene3D" id="3.40.50.2300">
    <property type="match status" value="2"/>
</dbReference>
<dbReference type="RefSeq" id="WP_184033808.1">
    <property type="nucleotide sequence ID" value="NZ_JACHHY010000001.1"/>
</dbReference>
<dbReference type="Pfam" id="PF04392">
    <property type="entry name" value="ABC_sub_bind"/>
    <property type="match status" value="1"/>
</dbReference>
<protein>
    <submittedName>
        <fullName evidence="2">ABC-type uncharacterized transport system substrate-binding protein</fullName>
    </submittedName>
</protein>
<dbReference type="PANTHER" id="PTHR35271">
    <property type="entry name" value="ABC TRANSPORTER, SUBSTRATE-BINDING LIPOPROTEIN-RELATED"/>
    <property type="match status" value="1"/>
</dbReference>